<dbReference type="EMBL" id="FXXC01000001">
    <property type="protein sequence ID" value="SMR93193.1"/>
    <property type="molecule type" value="Genomic_DNA"/>
</dbReference>
<dbReference type="Gene3D" id="3.30.460.10">
    <property type="entry name" value="Beta Polymerase, domain 2"/>
    <property type="match status" value="1"/>
</dbReference>
<dbReference type="CDD" id="cd05403">
    <property type="entry name" value="NT_KNTase_like"/>
    <property type="match status" value="1"/>
</dbReference>
<feature type="domain" description="Polymerase nucleotidyl transferase" evidence="1">
    <location>
        <begin position="39"/>
        <end position="88"/>
    </location>
</feature>
<dbReference type="Pfam" id="PF01909">
    <property type="entry name" value="NTP_transf_2"/>
    <property type="match status" value="1"/>
</dbReference>
<gene>
    <name evidence="2" type="ORF">SAMN05216240_1428</name>
</gene>
<keyword evidence="3" id="KW-1185">Reference proteome</keyword>
<dbReference type="InterPro" id="IPR043519">
    <property type="entry name" value="NT_sf"/>
</dbReference>
<accession>A0ABY1S845</accession>
<evidence type="ECO:0000313" key="2">
    <source>
        <dbReference type="EMBL" id="SMR93193.1"/>
    </source>
</evidence>
<evidence type="ECO:0000259" key="1">
    <source>
        <dbReference type="Pfam" id="PF01909"/>
    </source>
</evidence>
<evidence type="ECO:0000313" key="3">
    <source>
        <dbReference type="Proteomes" id="UP000196803"/>
    </source>
</evidence>
<name>A0ABY1S845_CALBS</name>
<dbReference type="InterPro" id="IPR002934">
    <property type="entry name" value="Polymerase_NTP_transf_dom"/>
</dbReference>
<comment type="caution">
    <text evidence="2">The sequence shown here is derived from an EMBL/GenBank/DDBJ whole genome shotgun (WGS) entry which is preliminary data.</text>
</comment>
<organism evidence="2 3">
    <name type="scientific">Caldicellulosiruptor bescii</name>
    <name type="common">Anaerocellum thermophilum</name>
    <dbReference type="NCBI Taxonomy" id="31899"/>
    <lineage>
        <taxon>Bacteria</taxon>
        <taxon>Bacillati</taxon>
        <taxon>Bacillota</taxon>
        <taxon>Bacillota incertae sedis</taxon>
        <taxon>Caldicellulosiruptorales</taxon>
        <taxon>Caldicellulosiruptoraceae</taxon>
        <taxon>Caldicellulosiruptor</taxon>
    </lineage>
</organism>
<dbReference type="PANTHER" id="PTHR43449">
    <property type="entry name" value="NUCLEOTIDYLTRANSFERASE"/>
    <property type="match status" value="1"/>
</dbReference>
<protein>
    <submittedName>
        <fullName evidence="2">Predicted nucleotidyltransferase</fullName>
    </submittedName>
</protein>
<dbReference type="PANTHER" id="PTHR43449:SF1">
    <property type="entry name" value="POLYMERASE BETA NUCLEOTIDYLTRANSFERASE DOMAIN-CONTAINING PROTEIN"/>
    <property type="match status" value="1"/>
</dbReference>
<dbReference type="Proteomes" id="UP000196803">
    <property type="component" value="Unassembled WGS sequence"/>
</dbReference>
<proteinExistence type="predicted"/>
<dbReference type="SUPFAM" id="SSF81301">
    <property type="entry name" value="Nucleotidyltransferase"/>
    <property type="match status" value="1"/>
</dbReference>
<sequence length="128" mass="15306">MLFLHFRFVIKYIFKNTGKHLGMTKKFEPRVENAIKNYIAKFKKEINVIDVYLFGSYAKGNYHNDSDIDIAVISDQFKGNCIEDRLLLMRLRRDIDLRIEPHPFRPEDFTDENPFVKEIKEYGIRIQC</sequence>
<reference evidence="2 3" key="1">
    <citation type="submission" date="2017-05" db="EMBL/GenBank/DDBJ databases">
        <authorList>
            <person name="Varghese N."/>
            <person name="Submissions S."/>
        </authorList>
    </citation>
    <scope>NUCLEOTIDE SEQUENCE [LARGE SCALE GENOMIC DNA]</scope>
    <source>
        <strain evidence="2 3">MACB1020</strain>
    </source>
</reference>